<dbReference type="PANTHER" id="PTHR13315:SF1">
    <property type="entry name" value="PROTEIN TED1"/>
    <property type="match status" value="1"/>
</dbReference>
<gene>
    <name evidence="3" type="ORF">B0T16DRAFT_402971</name>
</gene>
<keyword evidence="1 2" id="KW-0472">Membrane</keyword>
<reference evidence="3" key="1">
    <citation type="submission" date="2023-06" db="EMBL/GenBank/DDBJ databases">
        <title>Genome-scale phylogeny and comparative genomics of the fungal order Sordariales.</title>
        <authorList>
            <consortium name="Lawrence Berkeley National Laboratory"/>
            <person name="Hensen N."/>
            <person name="Bonometti L."/>
            <person name="Westerberg I."/>
            <person name="Brannstrom I.O."/>
            <person name="Guillou S."/>
            <person name="Cros-Aarteil S."/>
            <person name="Calhoun S."/>
            <person name="Haridas S."/>
            <person name="Kuo A."/>
            <person name="Mondo S."/>
            <person name="Pangilinan J."/>
            <person name="Riley R."/>
            <person name="Labutti K."/>
            <person name="Andreopoulos B."/>
            <person name="Lipzen A."/>
            <person name="Chen C."/>
            <person name="Yanf M."/>
            <person name="Daum C."/>
            <person name="Ng V."/>
            <person name="Clum A."/>
            <person name="Steindorff A."/>
            <person name="Ohm R."/>
            <person name="Martin F."/>
            <person name="Silar P."/>
            <person name="Natvig D."/>
            <person name="Lalanne C."/>
            <person name="Gautier V."/>
            <person name="Ament-Velasquez S.L."/>
            <person name="Kruys A."/>
            <person name="Hutchinson M.I."/>
            <person name="Powell A.J."/>
            <person name="Barry K."/>
            <person name="Miller A.N."/>
            <person name="Grigoriev I.V."/>
            <person name="Debuchy R."/>
            <person name="Gladieux P."/>
            <person name="Thoren M.H."/>
            <person name="Johannesson H."/>
        </authorList>
    </citation>
    <scope>NUCLEOTIDE SEQUENCE</scope>
    <source>
        <strain evidence="3">SMH2532-1</strain>
    </source>
</reference>
<dbReference type="InterPro" id="IPR033308">
    <property type="entry name" value="PGAP5/Cdc1/Ted1"/>
</dbReference>
<keyword evidence="2" id="KW-1133">Transmembrane helix</keyword>
<keyword evidence="2" id="KW-0812">Transmembrane</keyword>
<evidence type="ECO:0000313" key="4">
    <source>
        <dbReference type="Proteomes" id="UP001174936"/>
    </source>
</evidence>
<dbReference type="GO" id="GO:0005783">
    <property type="term" value="C:endoplasmic reticulum"/>
    <property type="evidence" value="ECO:0007669"/>
    <property type="project" value="TreeGrafter"/>
</dbReference>
<comment type="caution">
    <text evidence="3">The sequence shown here is derived from an EMBL/GenBank/DDBJ whole genome shotgun (WGS) entry which is preliminary data.</text>
</comment>
<protein>
    <submittedName>
        <fullName evidence="3">Uncharacterized protein</fullName>
    </submittedName>
</protein>
<dbReference type="InterPro" id="IPR029052">
    <property type="entry name" value="Metallo-depent_PP-like"/>
</dbReference>
<accession>A0AA39YU82</accession>
<dbReference type="GO" id="GO:0006506">
    <property type="term" value="P:GPI anchor biosynthetic process"/>
    <property type="evidence" value="ECO:0007669"/>
    <property type="project" value="InterPro"/>
</dbReference>
<evidence type="ECO:0000256" key="1">
    <source>
        <dbReference type="ARBA" id="ARBA00023136"/>
    </source>
</evidence>
<evidence type="ECO:0000256" key="2">
    <source>
        <dbReference type="SAM" id="Phobius"/>
    </source>
</evidence>
<organism evidence="3 4">
    <name type="scientific">Cercophora newfieldiana</name>
    <dbReference type="NCBI Taxonomy" id="92897"/>
    <lineage>
        <taxon>Eukaryota</taxon>
        <taxon>Fungi</taxon>
        <taxon>Dikarya</taxon>
        <taxon>Ascomycota</taxon>
        <taxon>Pezizomycotina</taxon>
        <taxon>Sordariomycetes</taxon>
        <taxon>Sordariomycetidae</taxon>
        <taxon>Sordariales</taxon>
        <taxon>Lasiosphaeriaceae</taxon>
        <taxon>Cercophora</taxon>
    </lineage>
</organism>
<sequence>MSSPSPTAILRNGLRVLFPLSVALTIYLYLFPVFSSCAFPLPPTNNASAAETGRTAFLETAKLHWQSLAGAKNDSEAPIVNRPVAPFRLLALGDPQLEGDTSLPITYLGIFPHVKSLARHVTFQSKQESLRHRIRQILHDAVDILFEDTFHILETARKRIDLLGNDFYLAHIYRTVHWWTRPTHVSVLGDLLGSQWLDNSEFFRRADRFWSRVFRGTERVPDELAMYPDDEYDLSGYLSTNPANTSAWSHRLINVAGNHDIGYAGDINDDRTARFEKAFGKLNYELRFELPLSNESLASTIFDTITNPASTHLVPELRIVVLNDMNLDTPAAVPALQDATYTFVNKVINTAAAVEFKGHFTLILTHIPLYKPAGVCVDAPLFEFHDHDGTLREQNQLSAPASKGFVEGILGISGDSNAAGGGKGRKGVILNGHDHEGCDTYHYINQSRPLLEGREWEVARWRQAKKKGLVGKEELPGAREITVRSMMGDFGGNAGLLSVWFDEGSWEWKMEYAICPLGRQHFWWLVHILDLVVLVGTVLSVVAWVLGAAGVDVDRGVMCVLGGLRGAVFGRRKAASVDIKGEMKKPLKVDTPS</sequence>
<evidence type="ECO:0000313" key="3">
    <source>
        <dbReference type="EMBL" id="KAK0658076.1"/>
    </source>
</evidence>
<feature type="transmembrane region" description="Helical" evidence="2">
    <location>
        <begin position="12"/>
        <end position="31"/>
    </location>
</feature>
<dbReference type="Proteomes" id="UP001174936">
    <property type="component" value="Unassembled WGS sequence"/>
</dbReference>
<dbReference type="SUPFAM" id="SSF56300">
    <property type="entry name" value="Metallo-dependent phosphatases"/>
    <property type="match status" value="1"/>
</dbReference>
<dbReference type="EMBL" id="JAULSV010000001">
    <property type="protein sequence ID" value="KAK0658076.1"/>
    <property type="molecule type" value="Genomic_DNA"/>
</dbReference>
<dbReference type="GO" id="GO:0016020">
    <property type="term" value="C:membrane"/>
    <property type="evidence" value="ECO:0007669"/>
    <property type="project" value="GOC"/>
</dbReference>
<dbReference type="AlphaFoldDB" id="A0AA39YU82"/>
<feature type="transmembrane region" description="Helical" evidence="2">
    <location>
        <begin position="522"/>
        <end position="546"/>
    </location>
</feature>
<name>A0AA39YU82_9PEZI</name>
<keyword evidence="4" id="KW-1185">Reference proteome</keyword>
<proteinExistence type="predicted"/>
<dbReference type="PANTHER" id="PTHR13315">
    <property type="entry name" value="METALLO PHOSPHOESTERASE RELATED"/>
    <property type="match status" value="1"/>
</dbReference>